<dbReference type="OrthoDB" id="4155977at2759"/>
<feature type="region of interest" description="Disordered" evidence="1">
    <location>
        <begin position="126"/>
        <end position="151"/>
    </location>
</feature>
<keyword evidence="3" id="KW-1185">Reference proteome</keyword>
<feature type="region of interest" description="Disordered" evidence="1">
    <location>
        <begin position="358"/>
        <end position="383"/>
    </location>
</feature>
<reference evidence="2 3" key="1">
    <citation type="submission" date="2015-06" db="EMBL/GenBank/DDBJ databases">
        <title>Draft genome of the ant-associated black yeast Phialophora attae CBS 131958.</title>
        <authorList>
            <person name="Moreno L.F."/>
            <person name="Stielow B.J."/>
            <person name="de Hoog S."/>
            <person name="Vicente V.A."/>
            <person name="Weiss V.A."/>
            <person name="de Vries M."/>
            <person name="Cruz L.M."/>
            <person name="Souza E.M."/>
        </authorList>
    </citation>
    <scope>NUCLEOTIDE SEQUENCE [LARGE SCALE GENOMIC DNA]</scope>
    <source>
        <strain evidence="2 3">CBS 131958</strain>
    </source>
</reference>
<evidence type="ECO:0000313" key="3">
    <source>
        <dbReference type="Proteomes" id="UP000038010"/>
    </source>
</evidence>
<organism evidence="2 3">
    <name type="scientific">Cyphellophora attinorum</name>
    <dbReference type="NCBI Taxonomy" id="1664694"/>
    <lineage>
        <taxon>Eukaryota</taxon>
        <taxon>Fungi</taxon>
        <taxon>Dikarya</taxon>
        <taxon>Ascomycota</taxon>
        <taxon>Pezizomycotina</taxon>
        <taxon>Eurotiomycetes</taxon>
        <taxon>Chaetothyriomycetidae</taxon>
        <taxon>Chaetothyriales</taxon>
        <taxon>Cyphellophoraceae</taxon>
        <taxon>Cyphellophora</taxon>
    </lineage>
</organism>
<feature type="compositionally biased region" description="Basic and acidic residues" evidence="1">
    <location>
        <begin position="305"/>
        <end position="327"/>
    </location>
</feature>
<dbReference type="Proteomes" id="UP000038010">
    <property type="component" value="Unassembled WGS sequence"/>
</dbReference>
<proteinExistence type="predicted"/>
<dbReference type="VEuPathDB" id="FungiDB:AB675_6422"/>
<feature type="compositionally biased region" description="Basic and acidic residues" evidence="1">
    <location>
        <begin position="217"/>
        <end position="229"/>
    </location>
</feature>
<sequence>MAHLSSHVEAAAVGESVMTDGSQHISSQGARAISGYYDGLQPPMPPYSRASSTGSPMAFPKFKSPPSSTGRGAEHWLDPAYHSAHHIRSRPSFQRETSEHFQPGWYYKPSQSQSSGRKRNEYSFSTAAGKVGGRSAAPDSLIRDSYRTDTLTPLARPIGKYRKTGIAAMASAKGVSKYYGDFGGRRSDRPTRSGTRRPRNRSGVRFRSSPPPQAREMAFEVQKRPRPRDLEDDVSDEQSQTLELDEDTRAAIRMSLLASETPESRGTRRGLRELSPNVVTARGPDHRLRKKRRPSYWDGDLKEIQESPARRDENGKLFRGSVREGAQRKVLTSPPKDGIESVRSERVEIEVEADDTFDRMFRRGEEDADADGTMMQIEKDVMD</sequence>
<evidence type="ECO:0000313" key="2">
    <source>
        <dbReference type="EMBL" id="KPI43691.1"/>
    </source>
</evidence>
<evidence type="ECO:0000256" key="1">
    <source>
        <dbReference type="SAM" id="MobiDB-lite"/>
    </source>
</evidence>
<dbReference type="EMBL" id="LFJN01000004">
    <property type="protein sequence ID" value="KPI43691.1"/>
    <property type="molecule type" value="Genomic_DNA"/>
</dbReference>
<dbReference type="AlphaFoldDB" id="A0A0N0NQA8"/>
<dbReference type="RefSeq" id="XP_018003654.1">
    <property type="nucleotide sequence ID" value="XM_018146714.1"/>
</dbReference>
<protein>
    <submittedName>
        <fullName evidence="2">Uncharacterized protein</fullName>
    </submittedName>
</protein>
<feature type="region of interest" description="Disordered" evidence="1">
    <location>
        <begin position="177"/>
        <end position="244"/>
    </location>
</feature>
<feature type="region of interest" description="Disordered" evidence="1">
    <location>
        <begin position="305"/>
        <end position="340"/>
    </location>
</feature>
<accession>A0A0N0NQA8</accession>
<feature type="compositionally biased region" description="Basic residues" evidence="1">
    <location>
        <begin position="194"/>
        <end position="204"/>
    </location>
</feature>
<name>A0A0N0NQA8_9EURO</name>
<comment type="caution">
    <text evidence="2">The sequence shown here is derived from an EMBL/GenBank/DDBJ whole genome shotgun (WGS) entry which is preliminary data.</text>
</comment>
<gene>
    <name evidence="2" type="ORF">AB675_6422</name>
</gene>
<feature type="region of interest" description="Disordered" evidence="1">
    <location>
        <begin position="34"/>
        <end position="75"/>
    </location>
</feature>
<feature type="region of interest" description="Disordered" evidence="1">
    <location>
        <begin position="281"/>
        <end position="300"/>
    </location>
</feature>
<dbReference type="GeneID" id="28738594"/>